<proteinExistence type="predicted"/>
<feature type="compositionally biased region" description="Polar residues" evidence="1">
    <location>
        <begin position="496"/>
        <end position="510"/>
    </location>
</feature>
<protein>
    <submittedName>
        <fullName evidence="2">Uncharacterized protein</fullName>
    </submittedName>
</protein>
<feature type="region of interest" description="Disordered" evidence="1">
    <location>
        <begin position="1"/>
        <end position="268"/>
    </location>
</feature>
<gene>
    <name evidence="2" type="ORF">THAOC_33917</name>
</gene>
<feature type="compositionally biased region" description="Low complexity" evidence="1">
    <location>
        <begin position="342"/>
        <end position="352"/>
    </location>
</feature>
<feature type="compositionally biased region" description="Polar residues" evidence="1">
    <location>
        <begin position="451"/>
        <end position="475"/>
    </location>
</feature>
<feature type="compositionally biased region" description="Basic and acidic residues" evidence="1">
    <location>
        <begin position="589"/>
        <end position="603"/>
    </location>
</feature>
<feature type="compositionally biased region" description="Acidic residues" evidence="1">
    <location>
        <begin position="224"/>
        <end position="233"/>
    </location>
</feature>
<sequence length="762" mass="82299">MSSQDDHLDFTPIAAPTPPSSRKKKYGFRAERIVKRRADYRQKKVARRRDERASKRLKEIEISTPSKDEFAFGSQGSTVSSLRDGGGSADDDEEEEEEEEEEDGRGDIQLGSDGDNTGNEDFGGGGGDLDYSDGDGKDGSSSGGGGGNGKDIETVEEGITTANFASKTPSRKRKLNNQSDDSIESSAARAIKEANSTLGKRRKQCSPGTESGVINLADSSTSFDNDDDDDEETEPTKPIRKPVALADDSLKGSRGNSPKWRGEDAKPVAKMDLAAKRMGEQEDKVAYSIDERGVVDSHFEEKRSKNCAVENLHKTQTGLGEKDFEEGMEQTNEAVTNTLDGSEASAKSNSKASKVDPQPTMSAVGEIVGEQTAINERTKANATATDAETSSKGGGLHLVGVADADSGPPKSMPAMEINTQMMEQQINDIEMEMAIPNLDKRYKFARDTTDDVSQAQSDEQDNQYAEQTQDSGSVEHNTEHFSCRTKNVDTQFTLHGTNVASTGLPATQEMQESDDSNPKKNISNTRNIKTPKKKRLTSKLASSFPATMSPLPDGVGPKGSQSQLSRFSALTETQKSIQALPSQTQPVLDSHKSGDRDVLKPRSGDTNVQKPRESGEASSRSRSPSIEGSRNGVQAAQAAEKPDMSQSQKPRALTDVAVERDQPPAKQGLPDGWDMRTNRSPQWQGGPNIDRTAPASVRRKSVDPAKLALVQIARCAMENVITSIDTADRGSIPADERDSLVKAARDIIKVMGGGVEKRSQDY</sequence>
<dbReference type="EMBL" id="AGNL01047019">
    <property type="protein sequence ID" value="EJK47365.1"/>
    <property type="molecule type" value="Genomic_DNA"/>
</dbReference>
<feature type="compositionally biased region" description="Low complexity" evidence="1">
    <location>
        <begin position="616"/>
        <end position="630"/>
    </location>
</feature>
<evidence type="ECO:0000256" key="1">
    <source>
        <dbReference type="SAM" id="MobiDB-lite"/>
    </source>
</evidence>
<accession>K0R4C2</accession>
<dbReference type="Proteomes" id="UP000266841">
    <property type="component" value="Unassembled WGS sequence"/>
</dbReference>
<feature type="compositionally biased region" description="Acidic residues" evidence="1">
    <location>
        <begin position="89"/>
        <end position="104"/>
    </location>
</feature>
<feature type="region of interest" description="Disordered" evidence="1">
    <location>
        <begin position="335"/>
        <end position="414"/>
    </location>
</feature>
<feature type="compositionally biased region" description="Basic and acidic residues" evidence="1">
    <location>
        <begin position="28"/>
        <end position="70"/>
    </location>
</feature>
<reference evidence="2 3" key="1">
    <citation type="journal article" date="2012" name="Genome Biol.">
        <title>Genome and low-iron response of an oceanic diatom adapted to chronic iron limitation.</title>
        <authorList>
            <person name="Lommer M."/>
            <person name="Specht M."/>
            <person name="Roy A.S."/>
            <person name="Kraemer L."/>
            <person name="Andreson R."/>
            <person name="Gutowska M.A."/>
            <person name="Wolf J."/>
            <person name="Bergner S.V."/>
            <person name="Schilhabel M.B."/>
            <person name="Klostermeier U.C."/>
            <person name="Beiko R.G."/>
            <person name="Rosenstiel P."/>
            <person name="Hippler M."/>
            <person name="Laroche J."/>
        </authorList>
    </citation>
    <scope>NUCLEOTIDE SEQUENCE [LARGE SCALE GENOMIC DNA]</scope>
    <source>
        <strain evidence="2 3">CCMP1005</strain>
    </source>
</reference>
<feature type="region of interest" description="Disordered" evidence="1">
    <location>
        <begin position="445"/>
        <end position="481"/>
    </location>
</feature>
<evidence type="ECO:0000313" key="2">
    <source>
        <dbReference type="EMBL" id="EJK47365.1"/>
    </source>
</evidence>
<dbReference type="AlphaFoldDB" id="K0R4C2"/>
<feature type="region of interest" description="Disordered" evidence="1">
    <location>
        <begin position="496"/>
        <end position="697"/>
    </location>
</feature>
<name>K0R4C2_THAOC</name>
<feature type="compositionally biased region" description="Polar residues" evidence="1">
    <location>
        <begin position="519"/>
        <end position="528"/>
    </location>
</feature>
<feature type="compositionally biased region" description="Polar residues" evidence="1">
    <location>
        <begin position="372"/>
        <end position="391"/>
    </location>
</feature>
<comment type="caution">
    <text evidence="2">The sequence shown here is derived from an EMBL/GenBank/DDBJ whole genome shotgun (WGS) entry which is preliminary data.</text>
</comment>
<organism evidence="2 3">
    <name type="scientific">Thalassiosira oceanica</name>
    <name type="common">Marine diatom</name>
    <dbReference type="NCBI Taxonomy" id="159749"/>
    <lineage>
        <taxon>Eukaryota</taxon>
        <taxon>Sar</taxon>
        <taxon>Stramenopiles</taxon>
        <taxon>Ochrophyta</taxon>
        <taxon>Bacillariophyta</taxon>
        <taxon>Coscinodiscophyceae</taxon>
        <taxon>Thalassiosirophycidae</taxon>
        <taxon>Thalassiosirales</taxon>
        <taxon>Thalassiosiraceae</taxon>
        <taxon>Thalassiosira</taxon>
    </lineage>
</organism>
<keyword evidence="3" id="KW-1185">Reference proteome</keyword>
<evidence type="ECO:0000313" key="3">
    <source>
        <dbReference type="Proteomes" id="UP000266841"/>
    </source>
</evidence>
<feature type="compositionally biased region" description="Polar residues" evidence="1">
    <location>
        <begin position="559"/>
        <end position="587"/>
    </location>
</feature>